<dbReference type="InterPro" id="IPR002885">
    <property type="entry name" value="PPR_rpt"/>
</dbReference>
<evidence type="ECO:0000256" key="2">
    <source>
        <dbReference type="ARBA" id="ARBA00012438"/>
    </source>
</evidence>
<dbReference type="Gene3D" id="1.10.287.130">
    <property type="match status" value="1"/>
</dbReference>
<keyword evidence="7" id="KW-0472">Membrane</keyword>
<dbReference type="Pfam" id="PF01535">
    <property type="entry name" value="PPR"/>
    <property type="match status" value="1"/>
</dbReference>
<dbReference type="Gene3D" id="1.25.40.10">
    <property type="entry name" value="Tetratricopeptide repeat domain"/>
    <property type="match status" value="3"/>
</dbReference>
<feature type="coiled-coil region" evidence="6">
    <location>
        <begin position="440"/>
        <end position="471"/>
    </location>
</feature>
<dbReference type="Gene3D" id="3.30.565.10">
    <property type="entry name" value="Histidine kinase-like ATPase, C-terminal domain"/>
    <property type="match status" value="1"/>
</dbReference>
<dbReference type="InterPro" id="IPR005467">
    <property type="entry name" value="His_kinase_dom"/>
</dbReference>
<dbReference type="InterPro" id="IPR011990">
    <property type="entry name" value="TPR-like_helical_dom_sf"/>
</dbReference>
<dbReference type="InterPro" id="IPR036890">
    <property type="entry name" value="HATPase_C_sf"/>
</dbReference>
<dbReference type="SUPFAM" id="SSF47384">
    <property type="entry name" value="Homodimeric domain of signal transducing histidine kinase"/>
    <property type="match status" value="1"/>
</dbReference>
<evidence type="ECO:0000256" key="7">
    <source>
        <dbReference type="SAM" id="Phobius"/>
    </source>
</evidence>
<reference evidence="10" key="1">
    <citation type="journal article" date="2019" name="Int. J. Syst. Evol. Microbiol.">
        <title>The Global Catalogue of Microorganisms (GCM) 10K type strain sequencing project: providing services to taxonomists for standard genome sequencing and annotation.</title>
        <authorList>
            <consortium name="The Broad Institute Genomics Platform"/>
            <consortium name="The Broad Institute Genome Sequencing Center for Infectious Disease"/>
            <person name="Wu L."/>
            <person name="Ma J."/>
        </authorList>
    </citation>
    <scope>NUCLEOTIDE SEQUENCE [LARGE SCALE GENOMIC DNA]</scope>
    <source>
        <strain evidence="10">KCTC 52042</strain>
    </source>
</reference>
<keyword evidence="3" id="KW-0597">Phosphoprotein</keyword>
<dbReference type="InterPro" id="IPR003661">
    <property type="entry name" value="HisK_dim/P_dom"/>
</dbReference>
<comment type="catalytic activity">
    <reaction evidence="1">
        <text>ATP + protein L-histidine = ADP + protein N-phospho-L-histidine.</text>
        <dbReference type="EC" id="2.7.13.3"/>
    </reaction>
</comment>
<dbReference type="EC" id="2.7.13.3" evidence="2"/>
<dbReference type="InterPro" id="IPR036097">
    <property type="entry name" value="HisK_dim/P_sf"/>
</dbReference>
<evidence type="ECO:0000256" key="6">
    <source>
        <dbReference type="SAM" id="Coils"/>
    </source>
</evidence>
<dbReference type="PANTHER" id="PTHR43047">
    <property type="entry name" value="TWO-COMPONENT HISTIDINE PROTEIN KINASE"/>
    <property type="match status" value="1"/>
</dbReference>
<dbReference type="PRINTS" id="PR00344">
    <property type="entry name" value="BCTRLSENSOR"/>
</dbReference>
<keyword evidence="6" id="KW-0175">Coiled coil</keyword>
<proteinExistence type="predicted"/>
<dbReference type="Proteomes" id="UP001597460">
    <property type="component" value="Unassembled WGS sequence"/>
</dbReference>
<dbReference type="SMART" id="SM00028">
    <property type="entry name" value="TPR"/>
    <property type="match status" value="6"/>
</dbReference>
<dbReference type="Pfam" id="PF13181">
    <property type="entry name" value="TPR_8"/>
    <property type="match status" value="3"/>
</dbReference>
<feature type="domain" description="Histidine kinase" evidence="8">
    <location>
        <begin position="474"/>
        <end position="689"/>
    </location>
</feature>
<dbReference type="InterPro" id="IPR004358">
    <property type="entry name" value="Sig_transdc_His_kin-like_C"/>
</dbReference>
<dbReference type="SUPFAM" id="SSF48452">
    <property type="entry name" value="TPR-like"/>
    <property type="match status" value="3"/>
</dbReference>
<gene>
    <name evidence="9" type="ORF">ACFSVN_10380</name>
</gene>
<dbReference type="Pfam" id="PF02518">
    <property type="entry name" value="HATPase_c"/>
    <property type="match status" value="1"/>
</dbReference>
<dbReference type="InterPro" id="IPR003594">
    <property type="entry name" value="HATPase_dom"/>
</dbReference>
<dbReference type="SUPFAM" id="SSF55874">
    <property type="entry name" value="ATPase domain of HSP90 chaperone/DNA topoisomerase II/histidine kinase"/>
    <property type="match status" value="1"/>
</dbReference>
<protein>
    <recommendedName>
        <fullName evidence="2">histidine kinase</fullName>
        <ecNumber evidence="2">2.7.13.3</ecNumber>
    </recommendedName>
</protein>
<keyword evidence="10" id="KW-1185">Reference proteome</keyword>
<dbReference type="Pfam" id="PF00512">
    <property type="entry name" value="HisKA"/>
    <property type="match status" value="1"/>
</dbReference>
<accession>A0ABW5JKB9</accession>
<dbReference type="PROSITE" id="PS50109">
    <property type="entry name" value="HIS_KIN"/>
    <property type="match status" value="1"/>
</dbReference>
<evidence type="ECO:0000313" key="10">
    <source>
        <dbReference type="Proteomes" id="UP001597460"/>
    </source>
</evidence>
<evidence type="ECO:0000256" key="4">
    <source>
        <dbReference type="ARBA" id="ARBA00022679"/>
    </source>
</evidence>
<organism evidence="9 10">
    <name type="scientific">Gracilimonas halophila</name>
    <dbReference type="NCBI Taxonomy" id="1834464"/>
    <lineage>
        <taxon>Bacteria</taxon>
        <taxon>Pseudomonadati</taxon>
        <taxon>Balneolota</taxon>
        <taxon>Balneolia</taxon>
        <taxon>Balneolales</taxon>
        <taxon>Balneolaceae</taxon>
        <taxon>Gracilimonas</taxon>
    </lineage>
</organism>
<name>A0ABW5JKB9_9BACT</name>
<evidence type="ECO:0000256" key="1">
    <source>
        <dbReference type="ARBA" id="ARBA00000085"/>
    </source>
</evidence>
<keyword evidence="7" id="KW-1133">Transmembrane helix</keyword>
<dbReference type="EMBL" id="JBHULI010000024">
    <property type="protein sequence ID" value="MFD2532853.1"/>
    <property type="molecule type" value="Genomic_DNA"/>
</dbReference>
<comment type="caution">
    <text evidence="9">The sequence shown here is derived from an EMBL/GenBank/DDBJ whole genome shotgun (WGS) entry which is preliminary data.</text>
</comment>
<keyword evidence="7" id="KW-0812">Transmembrane</keyword>
<sequence length="690" mass="78233">MLFLGAGVFSSFIYAQNLPDSTDVRELLREGEQAADQGNYEHAFDLLNRADSLSFDIGYHKGNETATRLMADAYITRSEPEVAIELLAGLIEENPDSDDLSHHYNSLAQAHSLKGDHKKAIQMFEEAQKYLGRLPSNISERLSIGLLQNSAVAYRSLGQMNAALSNYLEAVEFANSRKDTAILIVLYNNLVTVYNDMEDPERAIYYLRRSLEMAETENSKSDILRARLNLGNALSNNEQYEEALENYELAEGLFLELRPQVPPAILLHNQGSTLAKMGRYEEGEKLMLESLELTEQMGILEGSYYNYLVLGSMYLDTGRLQESVRFLSNASSAAERIGNTEYKLNAVEKLNRAYSRLGDFEEAYRLLNEFNVLSDSLSDLEKERELADLKSQLELTRQSEINRLLEDKQVQQERRIQFQVIMIFSGGVIIALIIVLLFMMKKTSKEREEMLKTLKEQKTELEEVNSSKDKLFAIISHDLRSPLTSMQGILYMMKNNLISKDEVELMVNEMEGSIQKNLNVMEDLLVWAKEQLSGVEMNLKPIDLKKVTDDVVVGQEFVADKKGVKIIQKVPQNMTVLADLNALKMVMRNVVYNAIKFTDKGDIIEISTSENENTTQLLIKDSGIGIPEEAKDKIFDSKNWTREGTQNEKGTGFGLSISKDFLERMNGRIWFESEEGVGTSFFIELPKVQA</sequence>
<dbReference type="SMART" id="SM00388">
    <property type="entry name" value="HisKA"/>
    <property type="match status" value="1"/>
</dbReference>
<feature type="transmembrane region" description="Helical" evidence="7">
    <location>
        <begin position="418"/>
        <end position="440"/>
    </location>
</feature>
<evidence type="ECO:0000256" key="5">
    <source>
        <dbReference type="ARBA" id="ARBA00022777"/>
    </source>
</evidence>
<evidence type="ECO:0000313" key="9">
    <source>
        <dbReference type="EMBL" id="MFD2532853.1"/>
    </source>
</evidence>
<keyword evidence="5" id="KW-0418">Kinase</keyword>
<dbReference type="Pfam" id="PF13424">
    <property type="entry name" value="TPR_12"/>
    <property type="match status" value="1"/>
</dbReference>
<dbReference type="SMART" id="SM00387">
    <property type="entry name" value="HATPase_c"/>
    <property type="match status" value="1"/>
</dbReference>
<evidence type="ECO:0000259" key="8">
    <source>
        <dbReference type="PROSITE" id="PS50109"/>
    </source>
</evidence>
<dbReference type="InterPro" id="IPR019734">
    <property type="entry name" value="TPR_rpt"/>
</dbReference>
<evidence type="ECO:0000256" key="3">
    <source>
        <dbReference type="ARBA" id="ARBA00022553"/>
    </source>
</evidence>
<dbReference type="CDD" id="cd00082">
    <property type="entry name" value="HisKA"/>
    <property type="match status" value="1"/>
</dbReference>
<dbReference type="PANTHER" id="PTHR43047:SF72">
    <property type="entry name" value="OSMOSENSING HISTIDINE PROTEIN KINASE SLN1"/>
    <property type="match status" value="1"/>
</dbReference>
<keyword evidence="4" id="KW-0808">Transferase</keyword>